<proteinExistence type="predicted"/>
<gene>
    <name evidence="1" type="ORF">QWI16_02170</name>
</gene>
<evidence type="ECO:0008006" key="3">
    <source>
        <dbReference type="Google" id="ProtNLM"/>
    </source>
</evidence>
<organism evidence="1 2">
    <name type="scientific">Gilvimarinus algae</name>
    <dbReference type="NCBI Taxonomy" id="3058037"/>
    <lineage>
        <taxon>Bacteria</taxon>
        <taxon>Pseudomonadati</taxon>
        <taxon>Pseudomonadota</taxon>
        <taxon>Gammaproteobacteria</taxon>
        <taxon>Cellvibrionales</taxon>
        <taxon>Cellvibrionaceae</taxon>
        <taxon>Gilvimarinus</taxon>
    </lineage>
</organism>
<dbReference type="InterPro" id="IPR016024">
    <property type="entry name" value="ARM-type_fold"/>
</dbReference>
<dbReference type="Proteomes" id="UP001168380">
    <property type="component" value="Unassembled WGS sequence"/>
</dbReference>
<evidence type="ECO:0000313" key="2">
    <source>
        <dbReference type="Proteomes" id="UP001168380"/>
    </source>
</evidence>
<reference evidence="1" key="1">
    <citation type="submission" date="2023-07" db="EMBL/GenBank/DDBJ databases">
        <title>Gilvimarinus algae sp. nov., isolated from the surface of Kelp.</title>
        <authorList>
            <person name="Sun Y.Y."/>
            <person name="Gong Y."/>
            <person name="Du Z.J."/>
        </authorList>
    </citation>
    <scope>NUCLEOTIDE SEQUENCE</scope>
    <source>
        <strain evidence="1">SDUM040014</strain>
    </source>
</reference>
<dbReference type="SUPFAM" id="SSF48371">
    <property type="entry name" value="ARM repeat"/>
    <property type="match status" value="1"/>
</dbReference>
<name>A0ABT8TAI8_9GAMM</name>
<accession>A0ABT8TAI8</accession>
<comment type="caution">
    <text evidence="1">The sequence shown here is derived from an EMBL/GenBank/DDBJ whole genome shotgun (WGS) entry which is preliminary data.</text>
</comment>
<protein>
    <recommendedName>
        <fullName evidence="3">HEAT repeat domain-containing protein</fullName>
    </recommendedName>
</protein>
<dbReference type="EMBL" id="JAULRT010000032">
    <property type="protein sequence ID" value="MDO3380961.1"/>
    <property type="molecule type" value="Genomic_DNA"/>
</dbReference>
<evidence type="ECO:0000313" key="1">
    <source>
        <dbReference type="EMBL" id="MDO3380961.1"/>
    </source>
</evidence>
<dbReference type="RefSeq" id="WP_302711084.1">
    <property type="nucleotide sequence ID" value="NZ_JAULRT010000032.1"/>
</dbReference>
<sequence length="164" mass="18843">MALTDSIDQWDGKSAKDITAVYNRYYREPDFAPHCIKLLAEPHRQKAASWLLKHHLETGHSLSTAQLNQVCKALDALHDWESQLHLLQLLAGQRFSAPQRQALEPFVRQCLTATHKFVRAWAYNLLHELAQQFPDLAKDARDIIAATERDEAPSVKARLRQLQR</sequence>
<keyword evidence="2" id="KW-1185">Reference proteome</keyword>